<keyword evidence="1" id="KW-0812">Transmembrane</keyword>
<feature type="transmembrane region" description="Helical" evidence="1">
    <location>
        <begin position="355"/>
        <end position="374"/>
    </location>
</feature>
<proteinExistence type="predicted"/>
<feature type="transmembrane region" description="Helical" evidence="1">
    <location>
        <begin position="67"/>
        <end position="84"/>
    </location>
</feature>
<dbReference type="EMBL" id="QUOT01000001">
    <property type="protein sequence ID" value="REL30212.1"/>
    <property type="molecule type" value="Genomic_DNA"/>
</dbReference>
<feature type="transmembrane region" description="Helical" evidence="1">
    <location>
        <begin position="12"/>
        <end position="34"/>
    </location>
</feature>
<feature type="transmembrane region" description="Helical" evidence="1">
    <location>
        <begin position="190"/>
        <end position="223"/>
    </location>
</feature>
<dbReference type="RefSeq" id="WP_116014409.1">
    <property type="nucleotide sequence ID" value="NZ_QUOT01000001.1"/>
</dbReference>
<evidence type="ECO:0000313" key="2">
    <source>
        <dbReference type="EMBL" id="REL30212.1"/>
    </source>
</evidence>
<dbReference type="AlphaFoldDB" id="A0A3E0U2G7"/>
<protein>
    <recommendedName>
        <fullName evidence="4">O-antigen ligase domain-containing protein</fullName>
    </recommendedName>
</protein>
<organism evidence="2 3">
    <name type="scientific">Thalassotalea euphylliae</name>
    <dbReference type="NCBI Taxonomy" id="1655234"/>
    <lineage>
        <taxon>Bacteria</taxon>
        <taxon>Pseudomonadati</taxon>
        <taxon>Pseudomonadota</taxon>
        <taxon>Gammaproteobacteria</taxon>
        <taxon>Alteromonadales</taxon>
        <taxon>Colwelliaceae</taxon>
        <taxon>Thalassotalea</taxon>
    </lineage>
</organism>
<feature type="transmembrane region" description="Helical" evidence="1">
    <location>
        <begin position="380"/>
        <end position="397"/>
    </location>
</feature>
<comment type="caution">
    <text evidence="2">The sequence shown here is derived from an EMBL/GenBank/DDBJ whole genome shotgun (WGS) entry which is preliminary data.</text>
</comment>
<evidence type="ECO:0000313" key="3">
    <source>
        <dbReference type="Proteomes" id="UP000256899"/>
    </source>
</evidence>
<evidence type="ECO:0008006" key="4">
    <source>
        <dbReference type="Google" id="ProtNLM"/>
    </source>
</evidence>
<reference evidence="3" key="1">
    <citation type="submission" date="2018-08" db="EMBL/GenBank/DDBJ databases">
        <title>Thalassotalea euphylliae genome.</title>
        <authorList>
            <person name="Summers S."/>
            <person name="Rice S.A."/>
            <person name="Freckelton M.L."/>
            <person name="Nedved B.T."/>
            <person name="Hadfield M.G."/>
        </authorList>
    </citation>
    <scope>NUCLEOTIDE SEQUENCE [LARGE SCALE GENOMIC DNA]</scope>
    <source>
        <strain evidence="3">H3</strain>
    </source>
</reference>
<evidence type="ECO:0000256" key="1">
    <source>
        <dbReference type="SAM" id="Phobius"/>
    </source>
</evidence>
<keyword evidence="3" id="KW-1185">Reference proteome</keyword>
<feature type="transmembrane region" description="Helical" evidence="1">
    <location>
        <begin position="161"/>
        <end position="183"/>
    </location>
</feature>
<feature type="transmembrane region" description="Helical" evidence="1">
    <location>
        <begin position="320"/>
        <end position="343"/>
    </location>
</feature>
<feature type="transmembrane region" description="Helical" evidence="1">
    <location>
        <begin position="40"/>
        <end position="60"/>
    </location>
</feature>
<gene>
    <name evidence="2" type="ORF">DXX94_05550</name>
</gene>
<dbReference type="Proteomes" id="UP000256899">
    <property type="component" value="Unassembled WGS sequence"/>
</dbReference>
<accession>A0A3E0U2G7</accession>
<keyword evidence="1" id="KW-1133">Transmembrane helix</keyword>
<feature type="transmembrane region" description="Helical" evidence="1">
    <location>
        <begin position="229"/>
        <end position="248"/>
    </location>
</feature>
<keyword evidence="1" id="KW-0472">Membrane</keyword>
<feature type="transmembrane region" description="Helical" evidence="1">
    <location>
        <begin position="127"/>
        <end position="149"/>
    </location>
</feature>
<name>A0A3E0U2G7_9GAMM</name>
<sequence>MLAKYQTVQTKAMEQFIILLFAFSLLVDSLNGFLTLKLGLPSIVSIAYKQGILLCLYLYALCFNRGAFIATNVILFVFLLWANIRFLFVDNLFFAHSFQEALKAIYFLIAFVVISQFKTLSERTFKLVILTYFVTLLLNVVLSLVGIGFNSYGSYGAKGFFYGGNVLSGIIVVVSSFFFSIALKRSVISFTIILGLMLLLALIIGTKSGILGVVLCALLVVAFNLNTKLFLIISTVVVSAAVGLYALIDNIWESPIVGRMVFFYEQGGVGRLLFSGREDKLATILPAFFDRPIMEIMFGFNQSQLIRLPSTLTELDLVDMVVLFGSIFTCALLAAYVFIFMRVATTKHSSVQQSALISFIVLVCIAFVAGHVFFNGTITPIWGFITGAAIAVSSKLSQHPLNKQKAVLDNRTV</sequence>